<dbReference type="STRING" id="1484693.RS694_08590"/>
<evidence type="ECO:0000256" key="3">
    <source>
        <dbReference type="ARBA" id="ARBA00022729"/>
    </source>
</evidence>
<dbReference type="GO" id="GO:0055085">
    <property type="term" value="P:transmembrane transport"/>
    <property type="evidence" value="ECO:0007669"/>
    <property type="project" value="InterPro"/>
</dbReference>
<organism evidence="5 6">
    <name type="scientific">Rhodoferax saidenbachensis</name>
    <dbReference type="NCBI Taxonomy" id="1484693"/>
    <lineage>
        <taxon>Bacteria</taxon>
        <taxon>Pseudomonadati</taxon>
        <taxon>Pseudomonadota</taxon>
        <taxon>Betaproteobacteria</taxon>
        <taxon>Burkholderiales</taxon>
        <taxon>Comamonadaceae</taxon>
        <taxon>Rhodoferax</taxon>
    </lineage>
</organism>
<dbReference type="GO" id="GO:0015740">
    <property type="term" value="P:C4-dicarboxylate transport"/>
    <property type="evidence" value="ECO:0007669"/>
    <property type="project" value="TreeGrafter"/>
</dbReference>
<keyword evidence="3 4" id="KW-0732">Signal</keyword>
<keyword evidence="6" id="KW-1185">Reference proteome</keyword>
<dbReference type="eggNOG" id="COG1638">
    <property type="taxonomic scope" value="Bacteria"/>
</dbReference>
<dbReference type="KEGG" id="rsb:RS694_08590"/>
<dbReference type="Pfam" id="PF03480">
    <property type="entry name" value="DctP"/>
    <property type="match status" value="1"/>
</dbReference>
<sequence>MSRAFRLLFACWLYAALSPLHAATAAPVVVRFSHVVANDTPKGRMVLQFQALVAARSQGRIQVNIYPDSRLYGDDDEMEALRLGAVEMLAPSLSKFGNVGLPEFEVFDLPFLFSDLAQVHRLTQGAVGQQLLAALGRQQLQGLGFMDNGFKQMSARKPLRTPADYQGLRLRVQASSVLLAQMQALGAQGVALPFGESRRALSSRVVDGTENPLSNFLTQGLADVQSDVTLTRHGYLGYVVLTNPRFWASLAAADRRLLQTALADALAFGNALSATLDQQALTQLRSMPGVRIHALSEAERERLRTAAQPAYTYFERSVDKAFWAQIRKDLAAN</sequence>
<dbReference type="Proteomes" id="UP000186110">
    <property type="component" value="Chromosome"/>
</dbReference>
<dbReference type="Gene3D" id="3.40.190.170">
    <property type="entry name" value="Bacterial extracellular solute-binding protein, family 7"/>
    <property type="match status" value="1"/>
</dbReference>
<dbReference type="EMBL" id="CP019239">
    <property type="protein sequence ID" value="APW42580.1"/>
    <property type="molecule type" value="Genomic_DNA"/>
</dbReference>
<evidence type="ECO:0000313" key="5">
    <source>
        <dbReference type="EMBL" id="APW42580.1"/>
    </source>
</evidence>
<protein>
    <submittedName>
        <fullName evidence="5">C4-dicarboxylate ABC transporter</fullName>
    </submittedName>
</protein>
<dbReference type="NCBIfam" id="TIGR00787">
    <property type="entry name" value="dctP"/>
    <property type="match status" value="1"/>
</dbReference>
<keyword evidence="2" id="KW-0813">Transport</keyword>
<feature type="chain" id="PRO_5013111683" evidence="4">
    <location>
        <begin position="23"/>
        <end position="333"/>
    </location>
</feature>
<evidence type="ECO:0000256" key="2">
    <source>
        <dbReference type="ARBA" id="ARBA00022448"/>
    </source>
</evidence>
<proteinExistence type="inferred from homology"/>
<name>A0A1P8K9B9_9BURK</name>
<gene>
    <name evidence="5" type="ORF">RS694_08590</name>
</gene>
<comment type="similarity">
    <text evidence="1">Belongs to the bacterial solute-binding protein 7 family.</text>
</comment>
<dbReference type="NCBIfam" id="NF037995">
    <property type="entry name" value="TRAP_S1"/>
    <property type="match status" value="1"/>
</dbReference>
<evidence type="ECO:0000256" key="1">
    <source>
        <dbReference type="ARBA" id="ARBA00009023"/>
    </source>
</evidence>
<dbReference type="PANTHER" id="PTHR33376:SF7">
    <property type="entry name" value="C4-DICARBOXYLATE-BINDING PROTEIN DCTB"/>
    <property type="match status" value="1"/>
</dbReference>
<dbReference type="PIRSF" id="PIRSF006470">
    <property type="entry name" value="DctB"/>
    <property type="match status" value="1"/>
</dbReference>
<dbReference type="PANTHER" id="PTHR33376">
    <property type="match status" value="1"/>
</dbReference>
<reference evidence="5 6" key="1">
    <citation type="submission" date="2017-01" db="EMBL/GenBank/DDBJ databases">
        <authorList>
            <person name="Mah S.A."/>
            <person name="Swanson W.J."/>
            <person name="Moy G.W."/>
            <person name="Vacquier V.D."/>
        </authorList>
    </citation>
    <scope>NUCLEOTIDE SEQUENCE [LARGE SCALE GENOMIC DNA]</scope>
    <source>
        <strain evidence="5 6">DSM 22694</strain>
    </source>
</reference>
<accession>A0A1P8K9B9</accession>
<dbReference type="GO" id="GO:0030288">
    <property type="term" value="C:outer membrane-bounded periplasmic space"/>
    <property type="evidence" value="ECO:0007669"/>
    <property type="project" value="InterPro"/>
</dbReference>
<dbReference type="InterPro" id="IPR004682">
    <property type="entry name" value="TRAP_DctP"/>
</dbReference>
<dbReference type="InterPro" id="IPR038404">
    <property type="entry name" value="TRAP_DctP_sf"/>
</dbReference>
<feature type="signal peptide" evidence="4">
    <location>
        <begin position="1"/>
        <end position="22"/>
    </location>
</feature>
<evidence type="ECO:0000256" key="4">
    <source>
        <dbReference type="SAM" id="SignalP"/>
    </source>
</evidence>
<dbReference type="RefSeq" id="WP_076069517.1">
    <property type="nucleotide sequence ID" value="NZ_CP019239.1"/>
</dbReference>
<dbReference type="AlphaFoldDB" id="A0A1P8K9B9"/>
<dbReference type="InterPro" id="IPR018389">
    <property type="entry name" value="DctP_fam"/>
</dbReference>
<evidence type="ECO:0000313" key="6">
    <source>
        <dbReference type="Proteomes" id="UP000186110"/>
    </source>
</evidence>